<feature type="signal peptide" evidence="2">
    <location>
        <begin position="1"/>
        <end position="35"/>
    </location>
</feature>
<sequence length="355" mass="39755">MVAPIPARQRFRAYIAASLAIIVLCLLSSAPTASASVKPEKKCVQFFEEYDLRNAARDSNVFLIVSDKDDEKRKEFCAKVEATPKKKWSEALKKGNAPVFAFMDITSGHEDDEGMWHEGTANFVKNSLGAMGSPSFLFVSKGMDKTSKYSSHVTAYKGSSDILDMSDLYNFVEKKLGFRIGSDVFNIIFFDTIAARFISYGDATGLDRIKQRILALYVRTATLFSYKEPFSSIGKLYNRAFAMSFEHGMDYCGKQVKKLEKKLESTKNKISEEKKHEFNQKIAVLKAFAEPKELTADDNRQLFIHGMLHAALIIASILFMFVPYGDEEPAEGAVNEVPVIAKVVESDNESSKKEN</sequence>
<keyword evidence="4" id="KW-1185">Reference proteome</keyword>
<feature type="chain" id="PRO_5044746473" description="Thioredoxin domain-containing protein" evidence="2">
    <location>
        <begin position="36"/>
        <end position="355"/>
    </location>
</feature>
<dbReference type="Proteomes" id="UP001530315">
    <property type="component" value="Unassembled WGS sequence"/>
</dbReference>
<dbReference type="EMBL" id="JALLAZ020001598">
    <property type="protein sequence ID" value="KAL3771679.1"/>
    <property type="molecule type" value="Genomic_DNA"/>
</dbReference>
<evidence type="ECO:0000256" key="1">
    <source>
        <dbReference type="SAM" id="Phobius"/>
    </source>
</evidence>
<evidence type="ECO:0000313" key="3">
    <source>
        <dbReference type="EMBL" id="KAL3771679.1"/>
    </source>
</evidence>
<gene>
    <name evidence="3" type="ORF">ACHAW5_005931</name>
</gene>
<evidence type="ECO:0000256" key="2">
    <source>
        <dbReference type="SAM" id="SignalP"/>
    </source>
</evidence>
<proteinExistence type="predicted"/>
<keyword evidence="1" id="KW-0472">Membrane</keyword>
<organism evidence="3 4">
    <name type="scientific">Stephanodiscus triporus</name>
    <dbReference type="NCBI Taxonomy" id="2934178"/>
    <lineage>
        <taxon>Eukaryota</taxon>
        <taxon>Sar</taxon>
        <taxon>Stramenopiles</taxon>
        <taxon>Ochrophyta</taxon>
        <taxon>Bacillariophyta</taxon>
        <taxon>Coscinodiscophyceae</taxon>
        <taxon>Thalassiosirophycidae</taxon>
        <taxon>Stephanodiscales</taxon>
        <taxon>Stephanodiscaceae</taxon>
        <taxon>Stephanodiscus</taxon>
    </lineage>
</organism>
<evidence type="ECO:0000313" key="4">
    <source>
        <dbReference type="Proteomes" id="UP001530315"/>
    </source>
</evidence>
<keyword evidence="1" id="KW-0812">Transmembrane</keyword>
<keyword evidence="1" id="KW-1133">Transmembrane helix</keyword>
<evidence type="ECO:0008006" key="5">
    <source>
        <dbReference type="Google" id="ProtNLM"/>
    </source>
</evidence>
<name>A0ABD3N6E9_9STRA</name>
<protein>
    <recommendedName>
        <fullName evidence="5">Thioredoxin domain-containing protein</fullName>
    </recommendedName>
</protein>
<keyword evidence="2" id="KW-0732">Signal</keyword>
<comment type="caution">
    <text evidence="3">The sequence shown here is derived from an EMBL/GenBank/DDBJ whole genome shotgun (WGS) entry which is preliminary data.</text>
</comment>
<accession>A0ABD3N6E9</accession>
<dbReference type="AlphaFoldDB" id="A0ABD3N6E9"/>
<dbReference type="SUPFAM" id="SSF47933">
    <property type="entry name" value="ERP29 C domain-like"/>
    <property type="match status" value="1"/>
</dbReference>
<dbReference type="Gene3D" id="1.20.1150.12">
    <property type="entry name" value="Endoplasmic reticulum resident protein 29, C-terminal domain"/>
    <property type="match status" value="1"/>
</dbReference>
<dbReference type="InterPro" id="IPR036356">
    <property type="entry name" value="ERp29_C_sf"/>
</dbReference>
<reference evidence="3 4" key="1">
    <citation type="submission" date="2024-10" db="EMBL/GenBank/DDBJ databases">
        <title>Updated reference genomes for cyclostephanoid diatoms.</title>
        <authorList>
            <person name="Roberts W.R."/>
            <person name="Alverson A.J."/>
        </authorList>
    </citation>
    <scope>NUCLEOTIDE SEQUENCE [LARGE SCALE GENOMIC DNA]</scope>
    <source>
        <strain evidence="3 4">AJA276-08</strain>
    </source>
</reference>
<feature type="transmembrane region" description="Helical" evidence="1">
    <location>
        <begin position="302"/>
        <end position="322"/>
    </location>
</feature>